<dbReference type="InterPro" id="IPR001296">
    <property type="entry name" value="Glyco_trans_1"/>
</dbReference>
<comment type="caution">
    <text evidence="4">The sequence shown here is derived from an EMBL/GenBank/DDBJ whole genome shotgun (WGS) entry which is preliminary data.</text>
</comment>
<organism evidence="4 5">
    <name type="scientific">Leptolyngbya foveolarum</name>
    <dbReference type="NCBI Taxonomy" id="47253"/>
    <lineage>
        <taxon>Bacteria</taxon>
        <taxon>Bacillati</taxon>
        <taxon>Cyanobacteriota</taxon>
        <taxon>Cyanophyceae</taxon>
        <taxon>Leptolyngbyales</taxon>
        <taxon>Leptolyngbyaceae</taxon>
        <taxon>Leptolyngbya group</taxon>
        <taxon>Leptolyngbya</taxon>
    </lineage>
</organism>
<evidence type="ECO:0000259" key="2">
    <source>
        <dbReference type="Pfam" id="PF00534"/>
    </source>
</evidence>
<dbReference type="Pfam" id="PF00534">
    <property type="entry name" value="Glycos_transf_1"/>
    <property type="match status" value="1"/>
</dbReference>
<sequence>MNKLSILGCRGIPGNHGGFETFAERLSRYLVKQGWAVTVYCEDYQGKEISEEYWNGIRLVNIPVPSATASATILFDWKSTLHAAKEGNLILTLGYNTAIFCSWYRLKGLTNVINMDGIEWRRQKWSAPEKAWLYLNERLGCLLGNHLVADHPEIADHLATRVSRQKITMIPYGAERVGAADVSLLTPYGLNPGSYSIVIARPEPENNILEIVSAFSSRRRNAKLVVLGNYYPDKNNYHLQVQAAASNEVIFPGGIYDADTVGALRYYATLYLHGHSVGGTNPSLVEAMGAGAAVLAHDNRFNRWVAGPGACYFKNEAECAREFDRLLDDAQVRHSMKLASLQRFREGFSADGECQAYESLLKQALIGNFSEFSQPQKIRPAQPEAAPVGSSRSHR</sequence>
<dbReference type="Gene3D" id="3.40.50.2000">
    <property type="entry name" value="Glycogen Phosphorylase B"/>
    <property type="match status" value="2"/>
</dbReference>
<evidence type="ECO:0000256" key="1">
    <source>
        <dbReference type="SAM" id="MobiDB-lite"/>
    </source>
</evidence>
<feature type="domain" description="Glycosyl transferase family 1" evidence="2">
    <location>
        <begin position="196"/>
        <end position="337"/>
    </location>
</feature>
<gene>
    <name evidence="4" type="ORF">DCF25_18970</name>
</gene>
<reference evidence="5" key="1">
    <citation type="submission" date="2018-04" db="EMBL/GenBank/DDBJ databases">
        <authorList>
            <person name="Cornet L."/>
        </authorList>
    </citation>
    <scope>NUCLEOTIDE SEQUENCE [LARGE SCALE GENOMIC DNA]</scope>
</reference>
<protein>
    <submittedName>
        <fullName evidence="4">Glycosyl transferase</fullName>
    </submittedName>
</protein>
<reference evidence="4 5" key="2">
    <citation type="submission" date="2018-06" db="EMBL/GenBank/DDBJ databases">
        <title>Metagenomic assembly of (sub)arctic Cyanobacteria and their associated microbiome from non-axenic cultures.</title>
        <authorList>
            <person name="Baurain D."/>
        </authorList>
    </citation>
    <scope>NUCLEOTIDE SEQUENCE [LARGE SCALE GENOMIC DNA]</scope>
    <source>
        <strain evidence="4">ULC129bin1</strain>
    </source>
</reference>
<keyword evidence="4" id="KW-0808">Transferase</keyword>
<feature type="region of interest" description="Disordered" evidence="1">
    <location>
        <begin position="374"/>
        <end position="395"/>
    </location>
</feature>
<dbReference type="Pfam" id="PF09314">
    <property type="entry name" value="DUF1972"/>
    <property type="match status" value="1"/>
</dbReference>
<proteinExistence type="predicted"/>
<dbReference type="PANTHER" id="PTHR12526:SF630">
    <property type="entry name" value="GLYCOSYLTRANSFERASE"/>
    <property type="match status" value="1"/>
</dbReference>
<accession>A0A2W4TRV4</accession>
<dbReference type="Proteomes" id="UP000249354">
    <property type="component" value="Unassembled WGS sequence"/>
</dbReference>
<dbReference type="GO" id="GO:0016757">
    <property type="term" value="F:glycosyltransferase activity"/>
    <property type="evidence" value="ECO:0007669"/>
    <property type="project" value="InterPro"/>
</dbReference>
<dbReference type="EMBL" id="QBMC01000173">
    <property type="protein sequence ID" value="PZO11702.1"/>
    <property type="molecule type" value="Genomic_DNA"/>
</dbReference>
<dbReference type="AlphaFoldDB" id="A0A2W4TRV4"/>
<name>A0A2W4TRV4_9CYAN</name>
<feature type="domain" description="DUF1972" evidence="3">
    <location>
        <begin position="2"/>
        <end position="175"/>
    </location>
</feature>
<dbReference type="InterPro" id="IPR015393">
    <property type="entry name" value="DUF1972"/>
</dbReference>
<evidence type="ECO:0000259" key="3">
    <source>
        <dbReference type="Pfam" id="PF09314"/>
    </source>
</evidence>
<dbReference type="SUPFAM" id="SSF53756">
    <property type="entry name" value="UDP-Glycosyltransferase/glycogen phosphorylase"/>
    <property type="match status" value="1"/>
</dbReference>
<evidence type="ECO:0000313" key="5">
    <source>
        <dbReference type="Proteomes" id="UP000249354"/>
    </source>
</evidence>
<evidence type="ECO:0000313" key="4">
    <source>
        <dbReference type="EMBL" id="PZO11702.1"/>
    </source>
</evidence>
<dbReference type="PANTHER" id="PTHR12526">
    <property type="entry name" value="GLYCOSYLTRANSFERASE"/>
    <property type="match status" value="1"/>
</dbReference>